<feature type="domain" description="Outer membrane protein beta-barrel" evidence="2">
    <location>
        <begin position="21"/>
        <end position="137"/>
    </location>
</feature>
<evidence type="ECO:0000313" key="3">
    <source>
        <dbReference type="EMBL" id="MBT0606704.1"/>
    </source>
</evidence>
<gene>
    <name evidence="3" type="ORF">KIV10_00780</name>
</gene>
<protein>
    <submittedName>
        <fullName evidence="3">Outer membrane beta-barrel protein</fullName>
    </submittedName>
</protein>
<dbReference type="InterPro" id="IPR027385">
    <property type="entry name" value="Beta-barrel_OMP"/>
</dbReference>
<keyword evidence="4" id="KW-1185">Reference proteome</keyword>
<comment type="caution">
    <text evidence="3">The sequence shown here is derived from an EMBL/GenBank/DDBJ whole genome shotgun (WGS) entry which is preliminary data.</text>
</comment>
<name>A0ABS5S2N8_9FLAO</name>
<dbReference type="EMBL" id="JAHCTB010000001">
    <property type="protein sequence ID" value="MBT0606704.1"/>
    <property type="molecule type" value="Genomic_DNA"/>
</dbReference>
<evidence type="ECO:0000259" key="2">
    <source>
        <dbReference type="Pfam" id="PF13505"/>
    </source>
</evidence>
<evidence type="ECO:0000256" key="1">
    <source>
        <dbReference type="ARBA" id="ARBA00022729"/>
    </source>
</evidence>
<reference evidence="3 4" key="1">
    <citation type="submission" date="2021-05" db="EMBL/GenBank/DDBJ databases">
        <title>Aequorivita echinoideorum JCM 30378 genome.</title>
        <authorList>
            <person name="Zhang H."/>
            <person name="Li C."/>
        </authorList>
    </citation>
    <scope>NUCLEOTIDE SEQUENCE [LARGE SCALE GENOMIC DNA]</scope>
    <source>
        <strain evidence="3 4">JCM30378</strain>
    </source>
</reference>
<dbReference type="SUPFAM" id="SSF56925">
    <property type="entry name" value="OMPA-like"/>
    <property type="match status" value="1"/>
</dbReference>
<dbReference type="Gene3D" id="2.40.160.20">
    <property type="match status" value="1"/>
</dbReference>
<evidence type="ECO:0000313" key="4">
    <source>
        <dbReference type="Proteomes" id="UP001297092"/>
    </source>
</evidence>
<dbReference type="Proteomes" id="UP001297092">
    <property type="component" value="Unassembled WGS sequence"/>
</dbReference>
<dbReference type="Pfam" id="PF13505">
    <property type="entry name" value="OMP_b-brl"/>
    <property type="match status" value="1"/>
</dbReference>
<keyword evidence="1" id="KW-0732">Signal</keyword>
<proteinExistence type="predicted"/>
<accession>A0ABS5S2N8</accession>
<dbReference type="RefSeq" id="WP_214111583.1">
    <property type="nucleotide sequence ID" value="NZ_JAHCTB010000001.1"/>
</dbReference>
<organism evidence="3 4">
    <name type="scientific">Aequorivita echinoideorum</name>
    <dbReference type="NCBI Taxonomy" id="1549647"/>
    <lineage>
        <taxon>Bacteria</taxon>
        <taxon>Pseudomonadati</taxon>
        <taxon>Bacteroidota</taxon>
        <taxon>Flavobacteriia</taxon>
        <taxon>Flavobacteriales</taxon>
        <taxon>Flavobacteriaceae</taxon>
        <taxon>Aequorivita</taxon>
    </lineage>
</organism>
<dbReference type="InterPro" id="IPR011250">
    <property type="entry name" value="OMP/PagP_B-barrel"/>
</dbReference>
<sequence length="163" mass="17663">MKKQLLTIILIAFGGIIYAQNDIKLGGFLAYGSEIENLGIGVNAEFGIIENLSVVPSFIYYLPKNENSVKLNWWELNGDVHYTVLPTESVNLYALAGLNYTHVSVEIDGFDFGSEGSDGNIGLNLGAGVDFNLDGNILPFAELKYVIMDPGQLVVSGGVKFLL</sequence>